<evidence type="ECO:0000256" key="7">
    <source>
        <dbReference type="SAM" id="SignalP"/>
    </source>
</evidence>
<evidence type="ECO:0000256" key="5">
    <source>
        <dbReference type="ARBA" id="ARBA00023277"/>
    </source>
</evidence>
<dbReference type="EMBL" id="JAULSY010000114">
    <property type="protein sequence ID" value="KAK0665271.1"/>
    <property type="molecule type" value="Genomic_DNA"/>
</dbReference>
<sequence>MLFERWLAAGLVGILAAPGANAQACTSNLVIDNFTKWTSGVNNLESPNGDDGSMEFIAAATGQVVFTPKDTTSYFYESFACQPAVTNGYGGLQFTVEGPAGASFALELQTTSSCSAADGTYKSHYTIIENLTGSRQTVNVPLVGFDNDPNYDAVVGWVWAVFSQSNVQWAIGNITWICGNVPQSTSPGVTSMILPARCVPTRSTIGPTATRSTISAPVTTSRPATCSNLLIDDWASQSRLTFLGYNAMGQATSDDGTMSSVVVSNNRVLLYPKDTNSYFYSQFGCLNANNKYGGISFRVRAARGTSFSVALGWSDSCGSNNVKTVSLTTAQLKWTFDGTEKLYSFPLSAFTGVDTTKLDMVYFSGLNAGIILGPMSFYCGSTATEYVAPASSPAPSALTRTTTQVAAPSAKGYVIDTFTNENTNSLGEWHGPDEGMDVTFGNNVMTIRTNDSDQSWNTQLANKCADLRNLTGGYLHIAYSGSNKFSIALQQHNSKCNETMAPYPETWDSVEASRYATATDIYVPISHFSVNLQRVIGFNLRGFYTSEPTTITKVEIITSIPSSFKVPPKLASGRLVFACTRPNSFAFAIDDGNPEYLPQVMKILKEANIPLTFFTVGLPLLDQNNGLAAAYKDMASRGHQIALHSYTHPKMEGLATEQAIDWEIQNDIGAVRQVFPTLRSSYFRPPFGTEGARMRQRLAANLNDPEPYIVGWSIDVEDWLWADSSTPNKQLDAFKRDLAKGGNLMVMHYLHQSTVDLLPEFIRLAKASGKRLMRVDQCLEDPKAPALT</sequence>
<keyword evidence="3 7" id="KW-0732">Signal</keyword>
<feature type="domain" description="NodB homology" evidence="8">
    <location>
        <begin position="583"/>
        <end position="773"/>
    </location>
</feature>
<keyword evidence="4" id="KW-0378">Hydrolase</keyword>
<dbReference type="PANTHER" id="PTHR46471">
    <property type="entry name" value="CHITIN DEACETYLASE"/>
    <property type="match status" value="1"/>
</dbReference>
<comment type="cofactor">
    <cofactor evidence="1">
        <name>Co(2+)</name>
        <dbReference type="ChEBI" id="CHEBI:48828"/>
    </cofactor>
</comment>
<keyword evidence="2" id="KW-0479">Metal-binding</keyword>
<dbReference type="Proteomes" id="UP001174997">
    <property type="component" value="Unassembled WGS sequence"/>
</dbReference>
<dbReference type="CDD" id="cd10917">
    <property type="entry name" value="CE4_NodB_like_6s_7s"/>
    <property type="match status" value="1"/>
</dbReference>
<proteinExistence type="predicted"/>
<dbReference type="GO" id="GO:0046872">
    <property type="term" value="F:metal ion binding"/>
    <property type="evidence" value="ECO:0007669"/>
    <property type="project" value="UniProtKB-KW"/>
</dbReference>
<keyword evidence="10" id="KW-1185">Reference proteome</keyword>
<feature type="signal peptide" evidence="7">
    <location>
        <begin position="1"/>
        <end position="22"/>
    </location>
</feature>
<comment type="caution">
    <text evidence="9">The sequence shown here is derived from an EMBL/GenBank/DDBJ whole genome shotgun (WGS) entry which is preliminary data.</text>
</comment>
<reference evidence="9" key="1">
    <citation type="submission" date="2023-06" db="EMBL/GenBank/DDBJ databases">
        <title>Genome-scale phylogeny and comparative genomics of the fungal order Sordariales.</title>
        <authorList>
            <consortium name="Lawrence Berkeley National Laboratory"/>
            <person name="Hensen N."/>
            <person name="Bonometti L."/>
            <person name="Westerberg I."/>
            <person name="Brannstrom I.O."/>
            <person name="Guillou S."/>
            <person name="Cros-Aarteil S."/>
            <person name="Calhoun S."/>
            <person name="Haridas S."/>
            <person name="Kuo A."/>
            <person name="Mondo S."/>
            <person name="Pangilinan J."/>
            <person name="Riley R."/>
            <person name="Labutti K."/>
            <person name="Andreopoulos B."/>
            <person name="Lipzen A."/>
            <person name="Chen C."/>
            <person name="Yanf M."/>
            <person name="Daum C."/>
            <person name="Ng V."/>
            <person name="Clum A."/>
            <person name="Steindorff A."/>
            <person name="Ohm R."/>
            <person name="Martin F."/>
            <person name="Silar P."/>
            <person name="Natvig D."/>
            <person name="Lalanne C."/>
            <person name="Gautier V."/>
            <person name="Ament-Velasquez S.L."/>
            <person name="Kruys A."/>
            <person name="Hutchinson M.I."/>
            <person name="Powell A.J."/>
            <person name="Barry K."/>
            <person name="Miller A.N."/>
            <person name="Grigoriev I.V."/>
            <person name="Debuchy R."/>
            <person name="Gladieux P."/>
            <person name="Thoren M.H."/>
            <person name="Johannesson H."/>
        </authorList>
    </citation>
    <scope>NUCLEOTIDE SEQUENCE</scope>
    <source>
        <strain evidence="9">CBS 307.81</strain>
    </source>
</reference>
<evidence type="ECO:0000256" key="4">
    <source>
        <dbReference type="ARBA" id="ARBA00022801"/>
    </source>
</evidence>
<gene>
    <name evidence="9" type="ORF">QBC41DRAFT_233265</name>
</gene>
<dbReference type="InterPro" id="IPR002509">
    <property type="entry name" value="NODB_dom"/>
</dbReference>
<dbReference type="PROSITE" id="PS51677">
    <property type="entry name" value="NODB"/>
    <property type="match status" value="1"/>
</dbReference>
<name>A0AA39Z7P0_9PEZI</name>
<dbReference type="Pfam" id="PF01522">
    <property type="entry name" value="Polysacc_deac_1"/>
    <property type="match status" value="1"/>
</dbReference>
<dbReference type="InterPro" id="IPR011330">
    <property type="entry name" value="Glyco_hydro/deAcase_b/a-brl"/>
</dbReference>
<dbReference type="AlphaFoldDB" id="A0AA39Z7P0"/>
<dbReference type="GO" id="GO:0016810">
    <property type="term" value="F:hydrolase activity, acting on carbon-nitrogen (but not peptide) bonds"/>
    <property type="evidence" value="ECO:0007669"/>
    <property type="project" value="InterPro"/>
</dbReference>
<accession>A0AA39Z7P0</accession>
<keyword evidence="6" id="KW-0170">Cobalt</keyword>
<dbReference type="Gene3D" id="3.20.20.370">
    <property type="entry name" value="Glycoside hydrolase/deacetylase"/>
    <property type="match status" value="1"/>
</dbReference>
<evidence type="ECO:0000256" key="1">
    <source>
        <dbReference type="ARBA" id="ARBA00001941"/>
    </source>
</evidence>
<evidence type="ECO:0000259" key="8">
    <source>
        <dbReference type="PROSITE" id="PS51677"/>
    </source>
</evidence>
<keyword evidence="5" id="KW-0119">Carbohydrate metabolism</keyword>
<evidence type="ECO:0000313" key="9">
    <source>
        <dbReference type="EMBL" id="KAK0665271.1"/>
    </source>
</evidence>
<dbReference type="SUPFAM" id="SSF88713">
    <property type="entry name" value="Glycoside hydrolase/deacetylase"/>
    <property type="match status" value="1"/>
</dbReference>
<evidence type="ECO:0000256" key="2">
    <source>
        <dbReference type="ARBA" id="ARBA00022723"/>
    </source>
</evidence>
<organism evidence="9 10">
    <name type="scientific">Cercophora samala</name>
    <dbReference type="NCBI Taxonomy" id="330535"/>
    <lineage>
        <taxon>Eukaryota</taxon>
        <taxon>Fungi</taxon>
        <taxon>Dikarya</taxon>
        <taxon>Ascomycota</taxon>
        <taxon>Pezizomycotina</taxon>
        <taxon>Sordariomycetes</taxon>
        <taxon>Sordariomycetidae</taxon>
        <taxon>Sordariales</taxon>
        <taxon>Lasiosphaeriaceae</taxon>
        <taxon>Cercophora</taxon>
    </lineage>
</organism>
<evidence type="ECO:0000256" key="6">
    <source>
        <dbReference type="ARBA" id="ARBA00023285"/>
    </source>
</evidence>
<feature type="chain" id="PRO_5041455311" evidence="7">
    <location>
        <begin position="23"/>
        <end position="788"/>
    </location>
</feature>
<dbReference type="PANTHER" id="PTHR46471:SF6">
    <property type="entry name" value="GLYCOSYL HYDROLASE"/>
    <property type="match status" value="1"/>
</dbReference>
<evidence type="ECO:0000256" key="3">
    <source>
        <dbReference type="ARBA" id="ARBA00022729"/>
    </source>
</evidence>
<dbReference type="GO" id="GO:0005975">
    <property type="term" value="P:carbohydrate metabolic process"/>
    <property type="evidence" value="ECO:0007669"/>
    <property type="project" value="InterPro"/>
</dbReference>
<evidence type="ECO:0000313" key="10">
    <source>
        <dbReference type="Proteomes" id="UP001174997"/>
    </source>
</evidence>
<protein>
    <submittedName>
        <fullName evidence="9">Family 4 putative carbohydrate esterase</fullName>
    </submittedName>
</protein>